<dbReference type="AlphaFoldDB" id="A0A0B2WHV1"/>
<evidence type="ECO:0000256" key="1">
    <source>
        <dbReference type="SAM" id="MobiDB-lite"/>
    </source>
</evidence>
<sequence length="77" mass="9004">MTTSEDTYYFVPGLRSLDPLAREIDLKSHTWVRAMEIDDTDLTYEGKSLSSWFEDERSRRSSHSSHSSNDENDEEDK</sequence>
<dbReference type="STRING" id="1081103.A0A0B2WHV1"/>
<name>A0A0B2WHV1_METAS</name>
<keyword evidence="3" id="KW-1185">Reference proteome</keyword>
<organism evidence="2 3">
    <name type="scientific">Metarhizium album (strain ARSEF 1941)</name>
    <dbReference type="NCBI Taxonomy" id="1081103"/>
    <lineage>
        <taxon>Eukaryota</taxon>
        <taxon>Fungi</taxon>
        <taxon>Dikarya</taxon>
        <taxon>Ascomycota</taxon>
        <taxon>Pezizomycotina</taxon>
        <taxon>Sordariomycetes</taxon>
        <taxon>Hypocreomycetidae</taxon>
        <taxon>Hypocreales</taxon>
        <taxon>Clavicipitaceae</taxon>
        <taxon>Metarhizium</taxon>
    </lineage>
</organism>
<dbReference type="RefSeq" id="XP_040676672.1">
    <property type="nucleotide sequence ID" value="XM_040825245.1"/>
</dbReference>
<dbReference type="HOGENOM" id="CLU_170482_0_0_1"/>
<protein>
    <submittedName>
        <fullName evidence="2">Uncharacterized protein</fullName>
    </submittedName>
</protein>
<dbReference type="OrthoDB" id="3519400at2759"/>
<gene>
    <name evidence="2" type="ORF">MAM_06447</name>
</gene>
<dbReference type="EMBL" id="AZHE01000021">
    <property type="protein sequence ID" value="KHN95606.1"/>
    <property type="molecule type" value="Genomic_DNA"/>
</dbReference>
<reference evidence="2 3" key="1">
    <citation type="journal article" date="2014" name="Proc. Natl. Acad. Sci. U.S.A.">
        <title>Trajectory and genomic determinants of fungal-pathogen speciation and host adaptation.</title>
        <authorList>
            <person name="Hu X."/>
            <person name="Xiao G."/>
            <person name="Zheng P."/>
            <person name="Shang Y."/>
            <person name="Su Y."/>
            <person name="Zhang X."/>
            <person name="Liu X."/>
            <person name="Zhan S."/>
            <person name="St Leger R.J."/>
            <person name="Wang C."/>
        </authorList>
    </citation>
    <scope>NUCLEOTIDE SEQUENCE [LARGE SCALE GENOMIC DNA]</scope>
    <source>
        <strain evidence="2 3">ARSEF 1941</strain>
    </source>
</reference>
<evidence type="ECO:0000313" key="2">
    <source>
        <dbReference type="EMBL" id="KHN95606.1"/>
    </source>
</evidence>
<comment type="caution">
    <text evidence="2">The sequence shown here is derived from an EMBL/GenBank/DDBJ whole genome shotgun (WGS) entry which is preliminary data.</text>
</comment>
<accession>A0A0B2WHV1</accession>
<dbReference type="Proteomes" id="UP000030816">
    <property type="component" value="Unassembled WGS sequence"/>
</dbReference>
<feature type="region of interest" description="Disordered" evidence="1">
    <location>
        <begin position="52"/>
        <end position="77"/>
    </location>
</feature>
<proteinExistence type="predicted"/>
<dbReference type="GeneID" id="63740902"/>
<evidence type="ECO:0000313" key="3">
    <source>
        <dbReference type="Proteomes" id="UP000030816"/>
    </source>
</evidence>